<evidence type="ECO:0000256" key="4">
    <source>
        <dbReference type="ARBA" id="ARBA00014872"/>
    </source>
</evidence>
<evidence type="ECO:0000256" key="6">
    <source>
        <dbReference type="ARBA" id="ARBA00023015"/>
    </source>
</evidence>
<protein>
    <recommendedName>
        <fullName evidence="4">CCR4-NOT transcription complex subunit 11</fullName>
    </recommendedName>
</protein>
<dbReference type="GO" id="GO:0005737">
    <property type="term" value="C:cytoplasm"/>
    <property type="evidence" value="ECO:0007669"/>
    <property type="project" value="UniProtKB-SubCell"/>
</dbReference>
<dbReference type="AlphaFoldDB" id="A0A2T6ZGC5"/>
<evidence type="ECO:0000313" key="12">
    <source>
        <dbReference type="Proteomes" id="UP000244722"/>
    </source>
</evidence>
<keyword evidence="7" id="KW-0943">RNA-mediated gene silencing</keyword>
<evidence type="ECO:0000256" key="9">
    <source>
        <dbReference type="ARBA" id="ARBA00023242"/>
    </source>
</evidence>
<feature type="compositionally biased region" description="Pro residues" evidence="10">
    <location>
        <begin position="347"/>
        <end position="359"/>
    </location>
</feature>
<keyword evidence="6" id="KW-0805">Transcription regulation</keyword>
<dbReference type="PANTHER" id="PTHR15975">
    <property type="entry name" value="CCR4-NOT TRANSCRIPTION COMPLEX SUBUNIT 11"/>
    <property type="match status" value="1"/>
</dbReference>
<evidence type="ECO:0000256" key="3">
    <source>
        <dbReference type="ARBA" id="ARBA00008030"/>
    </source>
</evidence>
<dbReference type="EMBL" id="NESQ01000293">
    <property type="protein sequence ID" value="PUU74535.1"/>
    <property type="molecule type" value="Genomic_DNA"/>
</dbReference>
<sequence length="484" mass="52348">MFLSTDPLPAELVRTLTIFTDPFQKTANAFLSIPTVRENAFTRVCELHNTLEILSTVHEPISTLMQILGTRTSSGHEFASSSAQEYAREYLGFMLNAEFVLFEAYRIYGLRMNPSLAHWVDVCREYEAAGKQKKQQSGDDGSAKSSGVREEVLRIRVAFVKGILCEHGDRLAGLSPHEFASRGLEFVVDVESFTEALYEQGIYDAPIEGKKSLRGGSGGAGKGHGRELGVDAGASVGGSGCSSASGLTSGAQTPSNGRPSPLAQDTAAEVSTFLVRAMSEELRPNVVNSLLATLKSKPSLLTVYPLDFLSSPTLASLISNNPVLARGILLLLLFPPNTTATTANTTPTPPSTTTPPSPPSTSQRRQEILSSLSFLTPTLNALETINILITQTSALTKDETNLLIHNFLSNGTRSAEEMLDGEYRDGGSGKRAQVRQVQLLCLFVHSLLRAGVISLRDVYYEVQMLGVTFMNVKEARELWRAVSG</sequence>
<dbReference type="PANTHER" id="PTHR15975:SF0">
    <property type="entry name" value="CCR4-NOT TRANSCRIPTION COMPLEX SUBUNIT 11"/>
    <property type="match status" value="1"/>
</dbReference>
<dbReference type="STRING" id="42251.A0A2T6ZGC5"/>
<comment type="subcellular location">
    <subcellularLocation>
        <location evidence="2">Cytoplasm</location>
    </subcellularLocation>
    <subcellularLocation>
        <location evidence="1">Nucleus</location>
    </subcellularLocation>
</comment>
<dbReference type="Pfam" id="PF10155">
    <property type="entry name" value="CNOT11"/>
    <property type="match status" value="1"/>
</dbReference>
<comment type="similarity">
    <text evidence="3">Belongs to the CNOT11 family.</text>
</comment>
<evidence type="ECO:0000256" key="8">
    <source>
        <dbReference type="ARBA" id="ARBA00023163"/>
    </source>
</evidence>
<dbReference type="Proteomes" id="UP000244722">
    <property type="component" value="Unassembled WGS sequence"/>
</dbReference>
<comment type="caution">
    <text evidence="11">The sequence shown here is derived from an EMBL/GenBank/DDBJ whole genome shotgun (WGS) entry which is preliminary data.</text>
</comment>
<evidence type="ECO:0000256" key="2">
    <source>
        <dbReference type="ARBA" id="ARBA00004496"/>
    </source>
</evidence>
<reference evidence="11 12" key="1">
    <citation type="submission" date="2017-04" db="EMBL/GenBank/DDBJ databases">
        <title>Draft genome sequence of Tuber borchii Vittad., a whitish edible truffle.</title>
        <authorList>
            <consortium name="DOE Joint Genome Institute"/>
            <person name="Murat C."/>
            <person name="Kuo A."/>
            <person name="Barry K.W."/>
            <person name="Clum A."/>
            <person name="Dockter R.B."/>
            <person name="Fauchery L."/>
            <person name="Iotti M."/>
            <person name="Kohler A."/>
            <person name="Labutti K."/>
            <person name="Lindquist E.A."/>
            <person name="Lipzen A."/>
            <person name="Ohm R.A."/>
            <person name="Wang M."/>
            <person name="Grigoriev I.V."/>
            <person name="Zambonelli A."/>
            <person name="Martin F.M."/>
        </authorList>
    </citation>
    <scope>NUCLEOTIDE SEQUENCE [LARGE SCALE GENOMIC DNA]</scope>
    <source>
        <strain evidence="11 12">Tbo3840</strain>
    </source>
</reference>
<evidence type="ECO:0000256" key="10">
    <source>
        <dbReference type="SAM" id="MobiDB-lite"/>
    </source>
</evidence>
<name>A0A2T6ZGC5_TUBBO</name>
<keyword evidence="8" id="KW-0804">Transcription</keyword>
<dbReference type="GO" id="GO:0030014">
    <property type="term" value="C:CCR4-NOT complex"/>
    <property type="evidence" value="ECO:0007669"/>
    <property type="project" value="InterPro"/>
</dbReference>
<keyword evidence="9" id="KW-0539">Nucleus</keyword>
<feature type="region of interest" description="Disordered" evidence="10">
    <location>
        <begin position="243"/>
        <end position="265"/>
    </location>
</feature>
<keyword evidence="12" id="KW-1185">Reference proteome</keyword>
<dbReference type="InterPro" id="IPR019312">
    <property type="entry name" value="CNOT11"/>
</dbReference>
<evidence type="ECO:0000256" key="1">
    <source>
        <dbReference type="ARBA" id="ARBA00004123"/>
    </source>
</evidence>
<accession>A0A2T6ZGC5</accession>
<evidence type="ECO:0000256" key="7">
    <source>
        <dbReference type="ARBA" id="ARBA00023158"/>
    </source>
</evidence>
<keyword evidence="5" id="KW-0963">Cytoplasm</keyword>
<proteinExistence type="inferred from homology"/>
<dbReference type="OrthoDB" id="10265389at2759"/>
<dbReference type="GO" id="GO:0031047">
    <property type="term" value="P:regulatory ncRNA-mediated gene silencing"/>
    <property type="evidence" value="ECO:0007669"/>
    <property type="project" value="UniProtKB-KW"/>
</dbReference>
<evidence type="ECO:0000256" key="5">
    <source>
        <dbReference type="ARBA" id="ARBA00022490"/>
    </source>
</evidence>
<feature type="region of interest" description="Disordered" evidence="10">
    <location>
        <begin position="340"/>
        <end position="364"/>
    </location>
</feature>
<dbReference type="GO" id="GO:0005634">
    <property type="term" value="C:nucleus"/>
    <property type="evidence" value="ECO:0007669"/>
    <property type="project" value="UniProtKB-SubCell"/>
</dbReference>
<evidence type="ECO:0000313" key="11">
    <source>
        <dbReference type="EMBL" id="PUU74535.1"/>
    </source>
</evidence>
<gene>
    <name evidence="11" type="ORF">B9Z19DRAFT_1000000</name>
</gene>
<organism evidence="11 12">
    <name type="scientific">Tuber borchii</name>
    <name type="common">White truffle</name>
    <dbReference type="NCBI Taxonomy" id="42251"/>
    <lineage>
        <taxon>Eukaryota</taxon>
        <taxon>Fungi</taxon>
        <taxon>Dikarya</taxon>
        <taxon>Ascomycota</taxon>
        <taxon>Pezizomycotina</taxon>
        <taxon>Pezizomycetes</taxon>
        <taxon>Pezizales</taxon>
        <taxon>Tuberaceae</taxon>
        <taxon>Tuber</taxon>
    </lineage>
</organism>